<gene>
    <name evidence="15" type="primary">LOC115482060</name>
    <name evidence="14" type="synonym">LOC115482059</name>
</gene>
<evidence type="ECO:0000256" key="3">
    <source>
        <dbReference type="ARBA" id="ARBA00022475"/>
    </source>
</evidence>
<evidence type="ECO:0000313" key="13">
    <source>
        <dbReference type="Proteomes" id="UP000515156"/>
    </source>
</evidence>
<feature type="domain" description="G-protein coupled receptors family 1 profile" evidence="12">
    <location>
        <begin position="22"/>
        <end position="282"/>
    </location>
</feature>
<dbReference type="Gene3D" id="1.20.1070.10">
    <property type="entry name" value="Rhodopsin 7-helix transmembrane proteins"/>
    <property type="match status" value="1"/>
</dbReference>
<name>A0A6P7ZDP5_9AMPH</name>
<evidence type="ECO:0000259" key="12">
    <source>
        <dbReference type="PROSITE" id="PS50262"/>
    </source>
</evidence>
<organism evidence="13 15">
    <name type="scientific">Microcaecilia unicolor</name>
    <dbReference type="NCBI Taxonomy" id="1415580"/>
    <lineage>
        <taxon>Eukaryota</taxon>
        <taxon>Metazoa</taxon>
        <taxon>Chordata</taxon>
        <taxon>Craniata</taxon>
        <taxon>Vertebrata</taxon>
        <taxon>Euteleostomi</taxon>
        <taxon>Amphibia</taxon>
        <taxon>Gymnophiona</taxon>
        <taxon>Siphonopidae</taxon>
        <taxon>Microcaecilia</taxon>
    </lineage>
</organism>
<dbReference type="PROSITE" id="PS50262">
    <property type="entry name" value="G_PROTEIN_RECEP_F1_2"/>
    <property type="match status" value="1"/>
</dbReference>
<dbReference type="RefSeq" id="XP_030077482.1">
    <property type="nucleotide sequence ID" value="XM_030221622.1"/>
</dbReference>
<evidence type="ECO:0000256" key="7">
    <source>
        <dbReference type="ARBA" id="ARBA00023040"/>
    </source>
</evidence>
<evidence type="ECO:0000256" key="4">
    <source>
        <dbReference type="ARBA" id="ARBA00022507"/>
    </source>
</evidence>
<dbReference type="GO" id="GO:0019236">
    <property type="term" value="P:response to pheromone"/>
    <property type="evidence" value="ECO:0007669"/>
    <property type="project" value="UniProtKB-KW"/>
</dbReference>
<evidence type="ECO:0000256" key="10">
    <source>
        <dbReference type="ARBA" id="ARBA00023224"/>
    </source>
</evidence>
<dbReference type="GO" id="GO:0005886">
    <property type="term" value="C:plasma membrane"/>
    <property type="evidence" value="ECO:0007669"/>
    <property type="project" value="UniProtKB-SubCell"/>
</dbReference>
<feature type="transmembrane region" description="Helical" evidence="11">
    <location>
        <begin position="161"/>
        <end position="178"/>
    </location>
</feature>
<keyword evidence="8 11" id="KW-0472">Membrane</keyword>
<feature type="transmembrane region" description="Helical" evidence="11">
    <location>
        <begin position="228"/>
        <end position="252"/>
    </location>
</feature>
<keyword evidence="3 11" id="KW-1003">Cell membrane</keyword>
<evidence type="ECO:0000256" key="5">
    <source>
        <dbReference type="ARBA" id="ARBA00022692"/>
    </source>
</evidence>
<keyword evidence="9 11" id="KW-0675">Receptor</keyword>
<comment type="similarity">
    <text evidence="2 11">Belongs to the G-protein coupled receptor 1 family.</text>
</comment>
<keyword evidence="7 11" id="KW-0297">G-protein coupled receptor</keyword>
<evidence type="ECO:0000256" key="11">
    <source>
        <dbReference type="RuleBase" id="RU364061"/>
    </source>
</evidence>
<feature type="transmembrane region" description="Helical" evidence="11">
    <location>
        <begin position="128"/>
        <end position="149"/>
    </location>
</feature>
<dbReference type="KEGG" id="muo:115482059"/>
<keyword evidence="6 11" id="KW-1133">Transmembrane helix</keyword>
<dbReference type="GO" id="GO:0016503">
    <property type="term" value="F:pheromone receptor activity"/>
    <property type="evidence" value="ECO:0007669"/>
    <property type="project" value="InterPro"/>
</dbReference>
<evidence type="ECO:0000256" key="9">
    <source>
        <dbReference type="ARBA" id="ARBA00023170"/>
    </source>
</evidence>
<dbReference type="Proteomes" id="UP000515156">
    <property type="component" value="Chromosome 12"/>
</dbReference>
<comment type="subcellular location">
    <subcellularLocation>
        <location evidence="1 11">Cell membrane</location>
        <topology evidence="1 11">Multi-pass membrane protein</topology>
    </subcellularLocation>
</comment>
<dbReference type="InterPro" id="IPR004072">
    <property type="entry name" value="Vmron_rcpt_1"/>
</dbReference>
<dbReference type="AlphaFoldDB" id="A0A6P7ZDP5"/>
<evidence type="ECO:0000256" key="2">
    <source>
        <dbReference type="ARBA" id="ARBA00010663"/>
    </source>
</evidence>
<evidence type="ECO:0000313" key="14">
    <source>
        <dbReference type="RefSeq" id="XP_030077481.1"/>
    </source>
</evidence>
<dbReference type="SUPFAM" id="SSF81321">
    <property type="entry name" value="Family A G protein-coupled receptor-like"/>
    <property type="match status" value="1"/>
</dbReference>
<protein>
    <recommendedName>
        <fullName evidence="11">Vomeronasal type-1 receptor</fullName>
    </recommendedName>
</protein>
<evidence type="ECO:0000313" key="15">
    <source>
        <dbReference type="RefSeq" id="XP_030077482.1"/>
    </source>
</evidence>
<dbReference type="GeneID" id="115482060"/>
<dbReference type="Pfam" id="PF03402">
    <property type="entry name" value="V1R"/>
    <property type="match status" value="1"/>
</dbReference>
<proteinExistence type="inferred from homology"/>
<dbReference type="OrthoDB" id="9606139at2759"/>
<feature type="transmembrane region" description="Helical" evidence="11">
    <location>
        <begin position="46"/>
        <end position="65"/>
    </location>
</feature>
<feature type="transmembrane region" description="Helical" evidence="11">
    <location>
        <begin position="190"/>
        <end position="208"/>
    </location>
</feature>
<evidence type="ECO:0000256" key="6">
    <source>
        <dbReference type="ARBA" id="ARBA00022989"/>
    </source>
</evidence>
<accession>A0A6P7ZDP5</accession>
<dbReference type="InterPro" id="IPR017452">
    <property type="entry name" value="GPCR_Rhodpsn_7TM"/>
</dbReference>
<dbReference type="RefSeq" id="XP_030077481.1">
    <property type="nucleotide sequence ID" value="XM_030221621.1"/>
</dbReference>
<feature type="transmembrane region" description="Helical" evidence="11">
    <location>
        <begin position="6"/>
        <end position="34"/>
    </location>
</feature>
<evidence type="ECO:0000256" key="1">
    <source>
        <dbReference type="ARBA" id="ARBA00004651"/>
    </source>
</evidence>
<sequence>MGVWFILNLVGFTSLDVIGIPGNLVILFVFVHALTCQRKISTSEIILSKLALSNLLVVLTWGVPLSLEASGIQKVFNDLTCKFSLYFYCVGRAMSICITSLLGCFQCLTVAPSPQRWLHMRQKVLDNLSSIIIGLWCFNLLICSTRLMYSQVQVNSTSDKYILSYDFCFVLFPNYFLYIGNGIIFVARDLFFLSLMTLASGYLLYVFYQHGKQIQGLHNVHKHAEIRAAKAVVTLVIMYIISFGLDSLFWIFTLFMSPVSLRFTDARIFFDSCYSAVSPVVIITTNKKIQQGLRCSERRKLRSVKTISKFIGTN</sequence>
<reference evidence="14 15" key="1">
    <citation type="submission" date="2025-04" db="UniProtKB">
        <authorList>
            <consortium name="RefSeq"/>
        </authorList>
    </citation>
    <scope>IDENTIFICATION</scope>
</reference>
<keyword evidence="5 11" id="KW-0812">Transmembrane</keyword>
<dbReference type="KEGG" id="muo:115482060"/>
<evidence type="ECO:0000256" key="8">
    <source>
        <dbReference type="ARBA" id="ARBA00023136"/>
    </source>
</evidence>
<keyword evidence="13" id="KW-1185">Reference proteome</keyword>
<keyword evidence="10 11" id="KW-0807">Transducer</keyword>
<dbReference type="PANTHER" id="PTHR24062">
    <property type="entry name" value="VOMERONASAL TYPE-1 RECEPTOR"/>
    <property type="match status" value="1"/>
</dbReference>
<keyword evidence="4 11" id="KW-0589">Pheromone response</keyword>